<dbReference type="EMBL" id="AP022572">
    <property type="protein sequence ID" value="BBX57256.1"/>
    <property type="molecule type" value="Genomic_DNA"/>
</dbReference>
<dbReference type="GO" id="GO:0031177">
    <property type="term" value="F:phosphopantetheine binding"/>
    <property type="evidence" value="ECO:0007669"/>
    <property type="project" value="TreeGrafter"/>
</dbReference>
<dbReference type="InterPro" id="IPR001031">
    <property type="entry name" value="Thioesterase"/>
</dbReference>
<dbReference type="AlphaFoldDB" id="A0A7I7LB25"/>
<dbReference type="Pfam" id="PF00975">
    <property type="entry name" value="Thioesterase"/>
    <property type="match status" value="1"/>
</dbReference>
<evidence type="ECO:0000259" key="2">
    <source>
        <dbReference type="Pfam" id="PF00975"/>
    </source>
</evidence>
<dbReference type="SUPFAM" id="SSF53474">
    <property type="entry name" value="alpha/beta-Hydrolases"/>
    <property type="match status" value="1"/>
</dbReference>
<accession>A0A7I7LB25</accession>
<dbReference type="GO" id="GO:0005829">
    <property type="term" value="C:cytosol"/>
    <property type="evidence" value="ECO:0007669"/>
    <property type="project" value="TreeGrafter"/>
</dbReference>
<feature type="domain" description="Thioesterase" evidence="2">
    <location>
        <begin position="177"/>
        <end position="393"/>
    </location>
</feature>
<dbReference type="GO" id="GO:0044550">
    <property type="term" value="P:secondary metabolite biosynthetic process"/>
    <property type="evidence" value="ECO:0007669"/>
    <property type="project" value="TreeGrafter"/>
</dbReference>
<reference evidence="3 4" key="1">
    <citation type="journal article" date="2019" name="Emerg. Microbes Infect.">
        <title>Comprehensive subspecies identification of 175 nontuberculous mycobacteria species based on 7547 genomic profiles.</title>
        <authorList>
            <person name="Matsumoto Y."/>
            <person name="Kinjo T."/>
            <person name="Motooka D."/>
            <person name="Nabeya D."/>
            <person name="Jung N."/>
            <person name="Uechi K."/>
            <person name="Horii T."/>
            <person name="Iida T."/>
            <person name="Fujita J."/>
            <person name="Nakamura S."/>
        </authorList>
    </citation>
    <scope>NUCLEOTIDE SEQUENCE [LARGE SCALE GENOMIC DNA]</scope>
    <source>
        <strain evidence="3 4">JCM 12657</strain>
    </source>
</reference>
<name>A0A7I7LB25_9MYCO</name>
<dbReference type="Proteomes" id="UP000467164">
    <property type="component" value="Chromosome"/>
</dbReference>
<evidence type="ECO:0000259" key="1">
    <source>
        <dbReference type="Pfam" id="PF00501"/>
    </source>
</evidence>
<dbReference type="SUPFAM" id="SSF56801">
    <property type="entry name" value="Acetyl-CoA synthetase-like"/>
    <property type="match status" value="1"/>
</dbReference>
<gene>
    <name evidence="3" type="ORF">MSHO_26010</name>
</gene>
<evidence type="ECO:0000313" key="4">
    <source>
        <dbReference type="Proteomes" id="UP000467164"/>
    </source>
</evidence>
<dbReference type="GO" id="GO:0043041">
    <property type="term" value="P:amino acid activation for nonribosomal peptide biosynthetic process"/>
    <property type="evidence" value="ECO:0007669"/>
    <property type="project" value="TreeGrafter"/>
</dbReference>
<evidence type="ECO:0000313" key="3">
    <source>
        <dbReference type="EMBL" id="BBX57256.1"/>
    </source>
</evidence>
<dbReference type="Gene3D" id="3.40.50.1820">
    <property type="entry name" value="alpha/beta hydrolase"/>
    <property type="match status" value="1"/>
</dbReference>
<proteinExistence type="predicted"/>
<sequence>MAITHHNATTLTTQLDLDIPTAAVWSQWHSYAFDVSVWEILGALLSGGRVVVVPENIVTSPEDFHALLIDEHVSVLTHTPSALAQLPDHGLEATTVITVGESCPIDLAHHLATGHTLLNAYGPTETTMCTTISNPLHPAKTVVPIGAPVPGAGVFVLDSWLRPVPPIQTLRTGTGTPLFCIHATSGISWPYQTLANHLTNPLIGINQTLNTDETPPHTLQAMARNYATRIQNTHPTGPYHLLDWSYGGVLAHQIAIELHHRGHTDTRLILLDSLPTLDTNTNPTTTPRNDRQTLQTLLGHHHTTIPDDQLHHLTTNHNNNITLYQHHQPHTYSGPTLLIAAEHTPPPNHPTYESTHTKAAYLLHAWQPHLTGPTTTHSTNCTHHQLLHPNHTPTYTNHLKNLLQ</sequence>
<keyword evidence="4" id="KW-1185">Reference proteome</keyword>
<feature type="domain" description="AMP-dependent synthetase/ligase" evidence="1">
    <location>
        <begin position="3"/>
        <end position="166"/>
    </location>
</feature>
<dbReference type="Pfam" id="PF00501">
    <property type="entry name" value="AMP-binding"/>
    <property type="match status" value="1"/>
</dbReference>
<dbReference type="InterPro" id="IPR029058">
    <property type="entry name" value="AB_hydrolase_fold"/>
</dbReference>
<dbReference type="InterPro" id="IPR000873">
    <property type="entry name" value="AMP-dep_synth/lig_dom"/>
</dbReference>
<dbReference type="Gene3D" id="3.40.50.980">
    <property type="match status" value="1"/>
</dbReference>
<dbReference type="PANTHER" id="PTHR45527">
    <property type="entry name" value="NONRIBOSOMAL PEPTIDE SYNTHETASE"/>
    <property type="match status" value="1"/>
</dbReference>
<dbReference type="KEGG" id="msho:MSHO_26010"/>
<dbReference type="PANTHER" id="PTHR45527:SF1">
    <property type="entry name" value="FATTY ACID SYNTHASE"/>
    <property type="match status" value="1"/>
</dbReference>
<protein>
    <submittedName>
        <fullName evidence="3">Uncharacterized protein</fullName>
    </submittedName>
</protein>
<organism evidence="3 4">
    <name type="scientific">Mycobacterium shottsii</name>
    <dbReference type="NCBI Taxonomy" id="133549"/>
    <lineage>
        <taxon>Bacteria</taxon>
        <taxon>Bacillati</taxon>
        <taxon>Actinomycetota</taxon>
        <taxon>Actinomycetes</taxon>
        <taxon>Mycobacteriales</taxon>
        <taxon>Mycobacteriaceae</taxon>
        <taxon>Mycobacterium</taxon>
        <taxon>Mycobacterium ulcerans group</taxon>
    </lineage>
</organism>